<comment type="similarity">
    <text evidence="7">Belongs to the binding-protein-dependent transport system permease family.</text>
</comment>
<dbReference type="InterPro" id="IPR035906">
    <property type="entry name" value="MetI-like_sf"/>
</dbReference>
<comment type="subcellular location">
    <subcellularLocation>
        <location evidence="1 7">Cell membrane</location>
        <topology evidence="1 7">Multi-pass membrane protein</topology>
    </subcellularLocation>
</comment>
<name>A0A8J3IMR0_9CHLR</name>
<dbReference type="Proteomes" id="UP000597444">
    <property type="component" value="Unassembled WGS sequence"/>
</dbReference>
<evidence type="ECO:0000256" key="2">
    <source>
        <dbReference type="ARBA" id="ARBA00022448"/>
    </source>
</evidence>
<evidence type="ECO:0000313" key="10">
    <source>
        <dbReference type="Proteomes" id="UP000597444"/>
    </source>
</evidence>
<dbReference type="Gene3D" id="1.10.3720.10">
    <property type="entry name" value="MetI-like"/>
    <property type="match status" value="1"/>
</dbReference>
<evidence type="ECO:0000256" key="1">
    <source>
        <dbReference type="ARBA" id="ARBA00004651"/>
    </source>
</evidence>
<feature type="transmembrane region" description="Helical" evidence="7">
    <location>
        <begin position="166"/>
        <end position="188"/>
    </location>
</feature>
<comment type="caution">
    <text evidence="9">The sequence shown here is derived from an EMBL/GenBank/DDBJ whole genome shotgun (WGS) entry which is preliminary data.</text>
</comment>
<keyword evidence="6 7" id="KW-0472">Membrane</keyword>
<sequence length="294" mass="33287">MSAMKRREAITAYLFLSPALLLFVVFIAGPLIGAIVLSLFQWDLLTPARFSGLGNYVKLLSDPVVLKAIWNTFVFTFWSLILHIGLGLLLALAVNRAMPAPLKYFLRTAYFFPLLMSWASVALLWKFALDPSFGFVNYYLGLLHIKAPDWFISPQWAMPSLIFVDLWRTLGFTFIIMLAGLQGVPVYLHEAARIDGAGAFQRFRHITIPIMSPTIFFASVMTFIGAFQIFEPMFIMTQGGPGDSTRSIVLHIYETGFRSFQMGYASTISLVVFLVVMVVTLLQMRLSRYWVNYD</sequence>
<feature type="domain" description="ABC transmembrane type-1" evidence="8">
    <location>
        <begin position="69"/>
        <end position="283"/>
    </location>
</feature>
<feature type="transmembrane region" description="Helical" evidence="7">
    <location>
        <begin position="12"/>
        <end position="40"/>
    </location>
</feature>
<dbReference type="CDD" id="cd06261">
    <property type="entry name" value="TM_PBP2"/>
    <property type="match status" value="1"/>
</dbReference>
<evidence type="ECO:0000313" key="9">
    <source>
        <dbReference type="EMBL" id="GHO96888.1"/>
    </source>
</evidence>
<keyword evidence="2 7" id="KW-0813">Transport</keyword>
<evidence type="ECO:0000256" key="7">
    <source>
        <dbReference type="RuleBase" id="RU363032"/>
    </source>
</evidence>
<evidence type="ECO:0000256" key="6">
    <source>
        <dbReference type="ARBA" id="ARBA00023136"/>
    </source>
</evidence>
<dbReference type="SUPFAM" id="SSF161098">
    <property type="entry name" value="MetI-like"/>
    <property type="match status" value="1"/>
</dbReference>
<feature type="transmembrane region" description="Helical" evidence="7">
    <location>
        <begin position="104"/>
        <end position="125"/>
    </location>
</feature>
<dbReference type="Pfam" id="PF00528">
    <property type="entry name" value="BPD_transp_1"/>
    <property type="match status" value="1"/>
</dbReference>
<proteinExistence type="inferred from homology"/>
<evidence type="ECO:0000256" key="3">
    <source>
        <dbReference type="ARBA" id="ARBA00022475"/>
    </source>
</evidence>
<evidence type="ECO:0000256" key="4">
    <source>
        <dbReference type="ARBA" id="ARBA00022692"/>
    </source>
</evidence>
<keyword evidence="5 7" id="KW-1133">Transmembrane helix</keyword>
<protein>
    <submittedName>
        <fullName evidence="9">Sugar ABC transporter permease</fullName>
    </submittedName>
</protein>
<keyword evidence="10" id="KW-1185">Reference proteome</keyword>
<dbReference type="EMBL" id="BNJK01000001">
    <property type="protein sequence ID" value="GHO96888.1"/>
    <property type="molecule type" value="Genomic_DNA"/>
</dbReference>
<dbReference type="PANTHER" id="PTHR30193">
    <property type="entry name" value="ABC TRANSPORTER PERMEASE PROTEIN"/>
    <property type="match status" value="1"/>
</dbReference>
<organism evidence="9 10">
    <name type="scientific">Reticulibacter mediterranei</name>
    <dbReference type="NCBI Taxonomy" id="2778369"/>
    <lineage>
        <taxon>Bacteria</taxon>
        <taxon>Bacillati</taxon>
        <taxon>Chloroflexota</taxon>
        <taxon>Ktedonobacteria</taxon>
        <taxon>Ktedonobacterales</taxon>
        <taxon>Reticulibacteraceae</taxon>
        <taxon>Reticulibacter</taxon>
    </lineage>
</organism>
<feature type="transmembrane region" description="Helical" evidence="7">
    <location>
        <begin position="262"/>
        <end position="282"/>
    </location>
</feature>
<keyword evidence="4 7" id="KW-0812">Transmembrane</keyword>
<evidence type="ECO:0000259" key="8">
    <source>
        <dbReference type="PROSITE" id="PS50928"/>
    </source>
</evidence>
<evidence type="ECO:0000256" key="5">
    <source>
        <dbReference type="ARBA" id="ARBA00022989"/>
    </source>
</evidence>
<keyword evidence="3" id="KW-1003">Cell membrane</keyword>
<dbReference type="InterPro" id="IPR000515">
    <property type="entry name" value="MetI-like"/>
</dbReference>
<dbReference type="GO" id="GO:0055085">
    <property type="term" value="P:transmembrane transport"/>
    <property type="evidence" value="ECO:0007669"/>
    <property type="project" value="InterPro"/>
</dbReference>
<feature type="transmembrane region" description="Helical" evidence="7">
    <location>
        <begin position="68"/>
        <end position="92"/>
    </location>
</feature>
<dbReference type="PROSITE" id="PS50928">
    <property type="entry name" value="ABC_TM1"/>
    <property type="match status" value="1"/>
</dbReference>
<dbReference type="PANTHER" id="PTHR30193:SF37">
    <property type="entry name" value="INNER MEMBRANE ABC TRANSPORTER PERMEASE PROTEIN YCJO"/>
    <property type="match status" value="1"/>
</dbReference>
<gene>
    <name evidence="9" type="ORF">KSF_069360</name>
</gene>
<accession>A0A8J3IMR0</accession>
<feature type="transmembrane region" description="Helical" evidence="7">
    <location>
        <begin position="208"/>
        <end position="230"/>
    </location>
</feature>
<reference evidence="9" key="1">
    <citation type="submission" date="2020-10" db="EMBL/GenBank/DDBJ databases">
        <title>Taxonomic study of unclassified bacteria belonging to the class Ktedonobacteria.</title>
        <authorList>
            <person name="Yabe S."/>
            <person name="Wang C.M."/>
            <person name="Zheng Y."/>
            <person name="Sakai Y."/>
            <person name="Cavaletti L."/>
            <person name="Monciardini P."/>
            <person name="Donadio S."/>
        </authorList>
    </citation>
    <scope>NUCLEOTIDE SEQUENCE</scope>
    <source>
        <strain evidence="9">ID150040</strain>
    </source>
</reference>
<dbReference type="AlphaFoldDB" id="A0A8J3IMR0"/>
<dbReference type="InterPro" id="IPR051393">
    <property type="entry name" value="ABC_transporter_permease"/>
</dbReference>
<dbReference type="GO" id="GO:0005886">
    <property type="term" value="C:plasma membrane"/>
    <property type="evidence" value="ECO:0007669"/>
    <property type="project" value="UniProtKB-SubCell"/>
</dbReference>